<organism evidence="2 3">
    <name type="scientific">Ambispora leptoticha</name>
    <dbReference type="NCBI Taxonomy" id="144679"/>
    <lineage>
        <taxon>Eukaryota</taxon>
        <taxon>Fungi</taxon>
        <taxon>Fungi incertae sedis</taxon>
        <taxon>Mucoromycota</taxon>
        <taxon>Glomeromycotina</taxon>
        <taxon>Glomeromycetes</taxon>
        <taxon>Archaeosporales</taxon>
        <taxon>Ambisporaceae</taxon>
        <taxon>Ambispora</taxon>
    </lineage>
</organism>
<dbReference type="SUPFAM" id="SSF53474">
    <property type="entry name" value="alpha/beta-Hydrolases"/>
    <property type="match status" value="1"/>
</dbReference>
<proteinExistence type="predicted"/>
<comment type="caution">
    <text evidence="2">The sequence shown here is derived from an EMBL/GenBank/DDBJ whole genome shotgun (WGS) entry which is preliminary data.</text>
</comment>
<dbReference type="InterPro" id="IPR029021">
    <property type="entry name" value="Prot-tyrosine_phosphatase-like"/>
</dbReference>
<dbReference type="Proteomes" id="UP000789508">
    <property type="component" value="Unassembled WGS sequence"/>
</dbReference>
<dbReference type="InterPro" id="IPR029058">
    <property type="entry name" value="AB_hydrolase_fold"/>
</dbReference>
<dbReference type="Gene3D" id="3.40.50.1820">
    <property type="entry name" value="alpha/beta hydrolase"/>
    <property type="match status" value="1"/>
</dbReference>
<gene>
    <name evidence="2" type="ORF">ALEPTO_LOCUS1570</name>
</gene>
<dbReference type="PROSITE" id="PS00383">
    <property type="entry name" value="TYR_PHOSPHATASE_1"/>
    <property type="match status" value="1"/>
</dbReference>
<dbReference type="PANTHER" id="PTHR42886:SF53">
    <property type="entry name" value="ALPHA_BETA-HYDROLASES SUPERFAMILY PROTEIN"/>
    <property type="match status" value="1"/>
</dbReference>
<dbReference type="SUPFAM" id="SSF52799">
    <property type="entry name" value="(Phosphotyrosine protein) phosphatases II"/>
    <property type="match status" value="1"/>
</dbReference>
<dbReference type="InterPro" id="IPR026893">
    <property type="entry name" value="Tyr/Ser_Pase_IphP-type"/>
</dbReference>
<dbReference type="PROSITE" id="PS50056">
    <property type="entry name" value="TYR_PHOSPHATASE_2"/>
    <property type="match status" value="1"/>
</dbReference>
<dbReference type="InterPro" id="IPR022742">
    <property type="entry name" value="Hydrolase_4"/>
</dbReference>
<keyword evidence="3" id="KW-1185">Reference proteome</keyword>
<sequence>MATTVCNKLYIKNNQEQTIVGILNICNKDTLKRTNGSKLGLILHGTLGHKNYLFQKKLASSLPFDTFRFDFRGNGESEGERKYGCLKNDLDDIETVFDFLQKEYGYSLYALIGHSRGAMAALLFVATRNHNVPYVVNISARYSMEATRKKHGSDAMQALETQGHFYWKTRSRGQEITWKITKEEFSDWLTTPMHLGIYLVKNIPESTSVLTIHGTDDEIIYVTDATIFANLIPNHTLKLIDGANHQYSNHTDELINLILEYYSPEFQSARFLKRNRVIKNVPRMIKIGGVKNFRDLGGWKCTINNDDNLVYYVRPRFVFRSAELSMISEDGIAALKVLNIQKIFDLRSNPNLFKAVPAYVLNFIEDIDCYGLKLTSSLRNLANAQRIHTPVFPESSISREKKLESFAPFTAGPVGFAQVYISILESGKKAFRTIFEHILYHPNSPFLVHCRAGRDRTGVFAMLLLKLARVDDETIAREYEITTQTQGYDENELQIISDKFNTAFTIEECGHALTAQYESMILTLKKFYEKYGNTESYFINELGFTKEEIHQIENNLVEPFLSQPDE</sequence>
<dbReference type="EMBL" id="CAJVPS010000179">
    <property type="protein sequence ID" value="CAG8461616.1"/>
    <property type="molecule type" value="Genomic_DNA"/>
</dbReference>
<dbReference type="InterPro" id="IPR000387">
    <property type="entry name" value="Tyr_Pase_dom"/>
</dbReference>
<evidence type="ECO:0000313" key="2">
    <source>
        <dbReference type="EMBL" id="CAG8461616.1"/>
    </source>
</evidence>
<name>A0A9N8YX63_9GLOM</name>
<dbReference type="GO" id="GO:0004721">
    <property type="term" value="F:phosphoprotein phosphatase activity"/>
    <property type="evidence" value="ECO:0007669"/>
    <property type="project" value="InterPro"/>
</dbReference>
<dbReference type="Gene3D" id="3.90.190.10">
    <property type="entry name" value="Protein tyrosine phosphatase superfamily"/>
    <property type="match status" value="1"/>
</dbReference>
<dbReference type="Pfam" id="PF12146">
    <property type="entry name" value="Hydrolase_4"/>
    <property type="match status" value="1"/>
</dbReference>
<evidence type="ECO:0000259" key="1">
    <source>
        <dbReference type="PROSITE" id="PS50056"/>
    </source>
</evidence>
<dbReference type="InterPro" id="IPR016130">
    <property type="entry name" value="Tyr_Pase_AS"/>
</dbReference>
<dbReference type="AlphaFoldDB" id="A0A9N8YX63"/>
<feature type="domain" description="Tyrosine specific protein phosphatases" evidence="1">
    <location>
        <begin position="429"/>
        <end position="465"/>
    </location>
</feature>
<dbReference type="Pfam" id="PF13350">
    <property type="entry name" value="Y_phosphatase3"/>
    <property type="match status" value="1"/>
</dbReference>
<evidence type="ECO:0000313" key="3">
    <source>
        <dbReference type="Proteomes" id="UP000789508"/>
    </source>
</evidence>
<dbReference type="PANTHER" id="PTHR42886">
    <property type="entry name" value="RE40534P-RELATED"/>
    <property type="match status" value="1"/>
</dbReference>
<dbReference type="OrthoDB" id="9988524at2759"/>
<reference evidence="2" key="1">
    <citation type="submission" date="2021-06" db="EMBL/GenBank/DDBJ databases">
        <authorList>
            <person name="Kallberg Y."/>
            <person name="Tangrot J."/>
            <person name="Rosling A."/>
        </authorList>
    </citation>
    <scope>NUCLEOTIDE SEQUENCE</scope>
    <source>
        <strain evidence="2">FL130A</strain>
    </source>
</reference>
<accession>A0A9N8YX63</accession>
<protein>
    <submittedName>
        <fullName evidence="2">5685_t:CDS:1</fullName>
    </submittedName>
</protein>